<feature type="transmembrane region" description="Helical" evidence="1">
    <location>
        <begin position="182"/>
        <end position="200"/>
    </location>
</feature>
<dbReference type="AlphaFoldDB" id="I7J4K4"/>
<keyword evidence="3" id="KW-1185">Reference proteome</keyword>
<name>I7J4K4_9CLOT</name>
<organism evidence="2 3">
    <name type="scientific">Caloramator australicus RC3</name>
    <dbReference type="NCBI Taxonomy" id="857293"/>
    <lineage>
        <taxon>Bacteria</taxon>
        <taxon>Bacillati</taxon>
        <taxon>Bacillota</taxon>
        <taxon>Clostridia</taxon>
        <taxon>Eubacteriales</taxon>
        <taxon>Clostridiaceae</taxon>
        <taxon>Caloramator</taxon>
    </lineage>
</organism>
<dbReference type="eggNOG" id="ENOG502Z7MK">
    <property type="taxonomic scope" value="Bacteria"/>
</dbReference>
<feature type="transmembrane region" description="Helical" evidence="1">
    <location>
        <begin position="150"/>
        <end position="170"/>
    </location>
</feature>
<dbReference type="InterPro" id="IPR011470">
    <property type="entry name" value="DUF1576"/>
</dbReference>
<dbReference type="RefSeq" id="WP_008907965.1">
    <property type="nucleotide sequence ID" value="NZ_CAKP01000024.1"/>
</dbReference>
<feature type="transmembrane region" description="Helical" evidence="1">
    <location>
        <begin position="83"/>
        <end position="103"/>
    </location>
</feature>
<reference evidence="2 3" key="1">
    <citation type="journal article" date="2011" name="J. Bacteriol.">
        <title>Draft genome sequence of Caloramator australicus strain RC3T, a thermoanaerobe from the Great Artesian Basin of Australia.</title>
        <authorList>
            <person name="Ogg C.D."/>
            <person name="Patel B.K.C."/>
        </authorList>
    </citation>
    <scope>NUCLEOTIDE SEQUENCE [LARGE SCALE GENOMIC DNA]</scope>
    <source>
        <strain evidence="2 3">RC3</strain>
    </source>
</reference>
<keyword evidence="1" id="KW-1133">Transmembrane helix</keyword>
<dbReference type="Proteomes" id="UP000007652">
    <property type="component" value="Unassembled WGS sequence"/>
</dbReference>
<feature type="transmembrane region" description="Helical" evidence="1">
    <location>
        <begin position="47"/>
        <end position="71"/>
    </location>
</feature>
<feature type="transmembrane region" description="Helical" evidence="1">
    <location>
        <begin position="316"/>
        <end position="335"/>
    </location>
</feature>
<feature type="transmembrane region" description="Helical" evidence="1">
    <location>
        <begin position="268"/>
        <end position="287"/>
    </location>
</feature>
<comment type="caution">
    <text evidence="2">The sequence shown here is derived from an EMBL/GenBank/DDBJ whole genome shotgun (WGS) entry which is preliminary data.</text>
</comment>
<evidence type="ECO:0000313" key="3">
    <source>
        <dbReference type="Proteomes" id="UP000007652"/>
    </source>
</evidence>
<keyword evidence="1" id="KW-0472">Membrane</keyword>
<dbReference type="EMBL" id="CAKP01000024">
    <property type="protein sequence ID" value="CCJ32686.1"/>
    <property type="molecule type" value="Genomic_DNA"/>
</dbReference>
<feature type="transmembrane region" description="Helical" evidence="1">
    <location>
        <begin position="356"/>
        <end position="378"/>
    </location>
</feature>
<feature type="transmembrane region" description="Helical" evidence="1">
    <location>
        <begin position="221"/>
        <end position="238"/>
    </location>
</feature>
<dbReference type="STRING" id="857293.CAAU_0602"/>
<feature type="transmembrane region" description="Helical" evidence="1">
    <location>
        <begin position="292"/>
        <end position="310"/>
    </location>
</feature>
<keyword evidence="1" id="KW-0812">Transmembrane</keyword>
<gene>
    <name evidence="2" type="ORF">CAAU_0602</name>
</gene>
<evidence type="ECO:0000313" key="2">
    <source>
        <dbReference type="EMBL" id="CCJ32686.1"/>
    </source>
</evidence>
<feature type="transmembrane region" description="Helical" evidence="1">
    <location>
        <begin position="123"/>
        <end position="143"/>
    </location>
</feature>
<evidence type="ECO:0000256" key="1">
    <source>
        <dbReference type="SAM" id="Phobius"/>
    </source>
</evidence>
<protein>
    <submittedName>
        <fullName evidence="2">Permeases of the major facilitator superfamily</fullName>
    </submittedName>
</protein>
<dbReference type="Pfam" id="PF07613">
    <property type="entry name" value="DUF1576"/>
    <property type="match status" value="2"/>
</dbReference>
<dbReference type="OrthoDB" id="9776502at2"/>
<accession>I7J4K4</accession>
<proteinExistence type="predicted"/>
<feature type="transmembrane region" description="Helical" evidence="1">
    <location>
        <begin position="7"/>
        <end position="27"/>
    </location>
</feature>
<feature type="transmembrane region" description="Helical" evidence="1">
    <location>
        <begin position="384"/>
        <end position="406"/>
    </location>
</feature>
<sequence>MRNKSYFVISIFNLVLLVIPLIIEKPIKIIKGLVDIIKESDILITDYIAVGGIEGAFFNAGLVGLAVLTLYRINRLQINGGLIAAYFTTVGFSLFGKNIVNIWPTILGVFLYSLYQRESFKNYILIALFGTTLSPAVVQLAFLNILGKAFSISLGILIAVFIGFCLPPLAKFSLKLHQGYCLYNMGLAGGLMATMMMSKFRAFGIDFERKLILSTGNNFKFTLLFSAIFIAFIIYGFLNERKVIEKYKLLSKTTGRLYSDYFNDFGEGITFINMGMLGLIFIIYVLLIRGELTGPAIGAILTIVGFGALGKHLVNTLPVLLGTVISSVLNIWELNSQSIILASLFGTNLAPIAGEFGWFFGIIAGFFHVSVVMNMSYLHGGLNLYNNGFAGGIVAIVLVPIFSAILRKNVEYKY</sequence>